<dbReference type="Pfam" id="PF00646">
    <property type="entry name" value="F-box"/>
    <property type="match status" value="1"/>
</dbReference>
<keyword evidence="2" id="KW-0802">TPR repeat</keyword>
<dbReference type="PANTHER" id="PTHR22904:SF523">
    <property type="entry name" value="STRESS-INDUCED-PHOSPHOPROTEIN 1"/>
    <property type="match status" value="1"/>
</dbReference>
<sequence>MSKTSAEDFNSNERIIQRATEVANKQFKLKMYHESIKLFTRAIEFSQTLDYSQIEKIREKIYKVSKRPPYLQHGDTIYHPKLVSLYDSRAAGFLKLNKHQDAINDSREMITIEPFSPKGYLRLGKIQESLRNDRDAFKTYSEGIRFIESGRKKLNLKFPPHYIEALVAQRNRLKLKFLEMMQKKKESKLIPIPEFNVPMTNESHKTSFSRSSSRDPLDSLPIEIIDLIVRQLSFSQIIKQCLLVSQRWYDVISSLSVFNNIVIKNNSRINEVQNCMKLVLKSKQLNNPYNKFQTLNSLKIGYTTISDEKFIFKYLFTKTFLKLIGSLDLQFHDISIKQIVELLQQSSDARKVISNLKSFKLQCVLSPTYEEILLTSFLPNLQSLLLLPAYHQSNHYSIPKDYKAFNKLSNLKHLYIVGDIKKSHGNIPFQSFFMEGYKTFSNLQTLQIVGYNFDEINRVSPNFNFLQNFPELRQLIFENNSNFTFRSLFKNIDLLERSKLKLFAFREREIKYKEPLTIYEPIHLHNFFHTVSILDLTGSCITYHGLNKILGICGENLTQLSIGFCANLIFQRNPFISNHGQFFDFDSLVTKCPNLIKLYLNQSTDFCDFSLTKLISAIKTHDGLKFLKTLDLSFNSGLSGYLLLELLKVRRIDHLILHGIDIQLQTINYMKTNYCERVDCILEKRNWREYGVNSYDPF</sequence>
<dbReference type="InterPro" id="IPR011990">
    <property type="entry name" value="TPR-like_helical_dom_sf"/>
</dbReference>
<dbReference type="GO" id="GO:0051879">
    <property type="term" value="F:Hsp90 protein binding"/>
    <property type="evidence" value="ECO:0007669"/>
    <property type="project" value="TreeGrafter"/>
</dbReference>
<dbReference type="PROSITE" id="PS50181">
    <property type="entry name" value="FBOX"/>
    <property type="match status" value="1"/>
</dbReference>
<proteinExistence type="predicted"/>
<feature type="domain" description="F-box" evidence="3">
    <location>
        <begin position="214"/>
        <end position="261"/>
    </location>
</feature>
<evidence type="ECO:0000256" key="2">
    <source>
        <dbReference type="ARBA" id="ARBA00022803"/>
    </source>
</evidence>
<dbReference type="SUPFAM" id="SSF52047">
    <property type="entry name" value="RNI-like"/>
    <property type="match status" value="1"/>
</dbReference>
<dbReference type="InterPro" id="IPR001810">
    <property type="entry name" value="F-box_dom"/>
</dbReference>
<reference evidence="4" key="1">
    <citation type="journal article" date="2021" name="Open Biol.">
        <title>Shared evolutionary footprints suggest mitochondrial oxidative damage underlies multiple complex I losses in fungi.</title>
        <authorList>
            <person name="Schikora-Tamarit M.A."/>
            <person name="Marcet-Houben M."/>
            <person name="Nosek J."/>
            <person name="Gabaldon T."/>
        </authorList>
    </citation>
    <scope>NUCLEOTIDE SEQUENCE</scope>
    <source>
        <strain evidence="4">CBS6341</strain>
    </source>
</reference>
<dbReference type="Proteomes" id="UP000769528">
    <property type="component" value="Unassembled WGS sequence"/>
</dbReference>
<reference evidence="4" key="2">
    <citation type="submission" date="2021-01" db="EMBL/GenBank/DDBJ databases">
        <authorList>
            <person name="Schikora-Tamarit M.A."/>
        </authorList>
    </citation>
    <scope>NUCLEOTIDE SEQUENCE</scope>
    <source>
        <strain evidence="4">CBS6341</strain>
    </source>
</reference>
<dbReference type="OrthoDB" id="629492at2759"/>
<dbReference type="AlphaFoldDB" id="A0A9P8PMZ8"/>
<keyword evidence="1" id="KW-0677">Repeat</keyword>
<evidence type="ECO:0000313" key="4">
    <source>
        <dbReference type="EMBL" id="KAH3675011.1"/>
    </source>
</evidence>
<dbReference type="SUPFAM" id="SSF48452">
    <property type="entry name" value="TPR-like"/>
    <property type="match status" value="1"/>
</dbReference>
<keyword evidence="5" id="KW-1185">Reference proteome</keyword>
<dbReference type="PANTHER" id="PTHR22904">
    <property type="entry name" value="TPR REPEAT CONTAINING PROTEIN"/>
    <property type="match status" value="1"/>
</dbReference>
<accession>A0A9P8PMZ8</accession>
<evidence type="ECO:0000259" key="3">
    <source>
        <dbReference type="PROSITE" id="PS50181"/>
    </source>
</evidence>
<comment type="caution">
    <text evidence="4">The sequence shown here is derived from an EMBL/GenBank/DDBJ whole genome shotgun (WGS) entry which is preliminary data.</text>
</comment>
<gene>
    <name evidence="4" type="ORF">WICMUC_002843</name>
</gene>
<dbReference type="InterPro" id="IPR036047">
    <property type="entry name" value="F-box-like_dom_sf"/>
</dbReference>
<dbReference type="EMBL" id="JAEUBF010000782">
    <property type="protein sequence ID" value="KAH3675011.1"/>
    <property type="molecule type" value="Genomic_DNA"/>
</dbReference>
<dbReference type="Gene3D" id="1.20.1280.50">
    <property type="match status" value="1"/>
</dbReference>
<dbReference type="InterPro" id="IPR032675">
    <property type="entry name" value="LRR_dom_sf"/>
</dbReference>
<protein>
    <recommendedName>
        <fullName evidence="3">F-box domain-containing protein</fullName>
    </recommendedName>
</protein>
<name>A0A9P8PMZ8_9ASCO</name>
<evidence type="ECO:0000313" key="5">
    <source>
        <dbReference type="Proteomes" id="UP000769528"/>
    </source>
</evidence>
<dbReference type="Gene3D" id="3.80.10.10">
    <property type="entry name" value="Ribonuclease Inhibitor"/>
    <property type="match status" value="1"/>
</dbReference>
<dbReference type="SUPFAM" id="SSF81383">
    <property type="entry name" value="F-box domain"/>
    <property type="match status" value="1"/>
</dbReference>
<dbReference type="Gene3D" id="1.25.40.10">
    <property type="entry name" value="Tetratricopeptide repeat domain"/>
    <property type="match status" value="1"/>
</dbReference>
<evidence type="ECO:0000256" key="1">
    <source>
        <dbReference type="ARBA" id="ARBA00022737"/>
    </source>
</evidence>
<organism evidence="4 5">
    <name type="scientific">Wickerhamomyces mucosus</name>
    <dbReference type="NCBI Taxonomy" id="1378264"/>
    <lineage>
        <taxon>Eukaryota</taxon>
        <taxon>Fungi</taxon>
        <taxon>Dikarya</taxon>
        <taxon>Ascomycota</taxon>
        <taxon>Saccharomycotina</taxon>
        <taxon>Saccharomycetes</taxon>
        <taxon>Phaffomycetales</taxon>
        <taxon>Wickerhamomycetaceae</taxon>
        <taxon>Wickerhamomyces</taxon>
    </lineage>
</organism>